<organism evidence="2 3">
    <name type="scientific">Gnomoniopsis smithogilvyi</name>
    <dbReference type="NCBI Taxonomy" id="1191159"/>
    <lineage>
        <taxon>Eukaryota</taxon>
        <taxon>Fungi</taxon>
        <taxon>Dikarya</taxon>
        <taxon>Ascomycota</taxon>
        <taxon>Pezizomycotina</taxon>
        <taxon>Sordariomycetes</taxon>
        <taxon>Sordariomycetidae</taxon>
        <taxon>Diaporthales</taxon>
        <taxon>Gnomoniaceae</taxon>
        <taxon>Gnomoniopsis</taxon>
    </lineage>
</organism>
<evidence type="ECO:0000256" key="1">
    <source>
        <dbReference type="SAM" id="MobiDB-lite"/>
    </source>
</evidence>
<protein>
    <submittedName>
        <fullName evidence="2">Uncharacterized protein</fullName>
    </submittedName>
</protein>
<reference evidence="2" key="1">
    <citation type="submission" date="2022-10" db="EMBL/GenBank/DDBJ databases">
        <title>Tapping the CABI collections for fungal endophytes: first genome assemblies for Collariella, Neodidymelliopsis, Ascochyta clinopodiicola, Didymella pomorum, Didymosphaeria variabile, Neocosmospora piperis and Neocucurbitaria cava.</title>
        <authorList>
            <person name="Hill R."/>
        </authorList>
    </citation>
    <scope>NUCLEOTIDE SEQUENCE</scope>
    <source>
        <strain evidence="2">IMI 355082</strain>
    </source>
</reference>
<evidence type="ECO:0000313" key="3">
    <source>
        <dbReference type="Proteomes" id="UP001140453"/>
    </source>
</evidence>
<comment type="caution">
    <text evidence="2">The sequence shown here is derived from an EMBL/GenBank/DDBJ whole genome shotgun (WGS) entry which is preliminary data.</text>
</comment>
<feature type="region of interest" description="Disordered" evidence="1">
    <location>
        <begin position="1"/>
        <end position="34"/>
    </location>
</feature>
<dbReference type="AlphaFoldDB" id="A0A9W9CSK8"/>
<dbReference type="EMBL" id="JAPEVB010000008">
    <property type="protein sequence ID" value="KAJ4385247.1"/>
    <property type="molecule type" value="Genomic_DNA"/>
</dbReference>
<evidence type="ECO:0000313" key="2">
    <source>
        <dbReference type="EMBL" id="KAJ4385247.1"/>
    </source>
</evidence>
<proteinExistence type="predicted"/>
<accession>A0A9W9CSK8</accession>
<gene>
    <name evidence="2" type="ORF">N0V93_010308</name>
</gene>
<dbReference type="Proteomes" id="UP001140453">
    <property type="component" value="Unassembled WGS sequence"/>
</dbReference>
<name>A0A9W9CSK8_9PEZI</name>
<keyword evidence="3" id="KW-1185">Reference proteome</keyword>
<feature type="compositionally biased region" description="Polar residues" evidence="1">
    <location>
        <begin position="8"/>
        <end position="22"/>
    </location>
</feature>
<sequence length="82" mass="8963">MHFPAPTKATTEGSLRTSSISSRPGAVQGKTATQSRTFADLAGKEFISKKRQHTANRDGAYKLPQLGGLAREDFREDLRIDS</sequence>